<dbReference type="AlphaFoldDB" id="A0AAV3RAP9"/>
<name>A0AAV3RAP9_LITER</name>
<reference evidence="2 3" key="1">
    <citation type="submission" date="2024-01" db="EMBL/GenBank/DDBJ databases">
        <title>The complete chloroplast genome sequence of Lithospermum erythrorhizon: insights into the phylogenetic relationship among Boraginaceae species and the maternal lineages of purple gromwells.</title>
        <authorList>
            <person name="Okada T."/>
            <person name="Watanabe K."/>
        </authorList>
    </citation>
    <scope>NUCLEOTIDE SEQUENCE [LARGE SCALE GENOMIC DNA]</scope>
</reference>
<proteinExistence type="predicted"/>
<evidence type="ECO:0000313" key="3">
    <source>
        <dbReference type="Proteomes" id="UP001454036"/>
    </source>
</evidence>
<dbReference type="Proteomes" id="UP001454036">
    <property type="component" value="Unassembled WGS sequence"/>
</dbReference>
<evidence type="ECO:0000313" key="2">
    <source>
        <dbReference type="EMBL" id="GAA0171963.1"/>
    </source>
</evidence>
<gene>
    <name evidence="2" type="ORF">LIER_25882</name>
</gene>
<comment type="caution">
    <text evidence="2">The sequence shown here is derived from an EMBL/GenBank/DDBJ whole genome shotgun (WGS) entry which is preliminary data.</text>
</comment>
<evidence type="ECO:0000256" key="1">
    <source>
        <dbReference type="SAM" id="MobiDB-lite"/>
    </source>
</evidence>
<dbReference type="EMBL" id="BAABME010007896">
    <property type="protein sequence ID" value="GAA0171963.1"/>
    <property type="molecule type" value="Genomic_DNA"/>
</dbReference>
<feature type="region of interest" description="Disordered" evidence="1">
    <location>
        <begin position="23"/>
        <end position="94"/>
    </location>
</feature>
<sequence>MLSERDYEVPKLLWYGRGSSSEAQAYLAHSDSDQDIEPSRTTTQHHSPPRSTQPTLRQTLHGTPVCPENYGFGPGDDDDDGGGMGFFSGPHGGV</sequence>
<accession>A0AAV3RAP9</accession>
<organism evidence="2 3">
    <name type="scientific">Lithospermum erythrorhizon</name>
    <name type="common">Purple gromwell</name>
    <name type="synonym">Lithospermum officinale var. erythrorhizon</name>
    <dbReference type="NCBI Taxonomy" id="34254"/>
    <lineage>
        <taxon>Eukaryota</taxon>
        <taxon>Viridiplantae</taxon>
        <taxon>Streptophyta</taxon>
        <taxon>Embryophyta</taxon>
        <taxon>Tracheophyta</taxon>
        <taxon>Spermatophyta</taxon>
        <taxon>Magnoliopsida</taxon>
        <taxon>eudicotyledons</taxon>
        <taxon>Gunneridae</taxon>
        <taxon>Pentapetalae</taxon>
        <taxon>asterids</taxon>
        <taxon>lamiids</taxon>
        <taxon>Boraginales</taxon>
        <taxon>Boraginaceae</taxon>
        <taxon>Boraginoideae</taxon>
        <taxon>Lithospermeae</taxon>
        <taxon>Lithospermum</taxon>
    </lineage>
</organism>
<feature type="compositionally biased region" description="Polar residues" evidence="1">
    <location>
        <begin position="39"/>
        <end position="61"/>
    </location>
</feature>
<protein>
    <submittedName>
        <fullName evidence="2">Uncharacterized protein</fullName>
    </submittedName>
</protein>
<keyword evidence="3" id="KW-1185">Reference proteome</keyword>
<feature type="compositionally biased region" description="Gly residues" evidence="1">
    <location>
        <begin position="82"/>
        <end position="94"/>
    </location>
</feature>